<dbReference type="InterPro" id="IPR005135">
    <property type="entry name" value="Endo/exonuclease/phosphatase"/>
</dbReference>
<keyword evidence="2" id="KW-0269">Exonuclease</keyword>
<name>A0A7W6HF25_9HYPH</name>
<proteinExistence type="predicted"/>
<sequence>MTSNSSTEPGARRRLRIVSWNCHGSIGRGGRCDPERTLAVIAALDPDILALQEVDGRSHLGRRALAFEFFAARLGGYLVEARTVPRERRDYGHLLWSRGRVLRSGVHFLPGGRIEPRAAVDAVCQTALGPVRVLATHLGLGPWSRRVQARFLASTIGADAGQLVALGDFNEWRHGGPVDAALCERLPVRVSVPSWPARWPLVHMDRLYASSAFQATARAVPAWMAHASDHLPLVVDLLPAEPSGITAGPVPRRTSSP</sequence>
<organism evidence="2 3">
    <name type="scientific">Aurantimonas endophytica</name>
    <dbReference type="NCBI Taxonomy" id="1522175"/>
    <lineage>
        <taxon>Bacteria</taxon>
        <taxon>Pseudomonadati</taxon>
        <taxon>Pseudomonadota</taxon>
        <taxon>Alphaproteobacteria</taxon>
        <taxon>Hyphomicrobiales</taxon>
        <taxon>Aurantimonadaceae</taxon>
        <taxon>Aurantimonas</taxon>
    </lineage>
</organism>
<feature type="domain" description="Endonuclease/exonuclease/phosphatase" evidence="1">
    <location>
        <begin position="18"/>
        <end position="230"/>
    </location>
</feature>
<dbReference type="PANTHER" id="PTHR14859">
    <property type="entry name" value="CALCOFLUOR WHITE HYPERSENSITIVE PROTEIN PRECURSOR"/>
    <property type="match status" value="1"/>
</dbReference>
<dbReference type="GO" id="GO:0006506">
    <property type="term" value="P:GPI anchor biosynthetic process"/>
    <property type="evidence" value="ECO:0007669"/>
    <property type="project" value="TreeGrafter"/>
</dbReference>
<dbReference type="Gene3D" id="3.60.10.10">
    <property type="entry name" value="Endonuclease/exonuclease/phosphatase"/>
    <property type="match status" value="1"/>
</dbReference>
<dbReference type="GO" id="GO:0004527">
    <property type="term" value="F:exonuclease activity"/>
    <property type="evidence" value="ECO:0007669"/>
    <property type="project" value="UniProtKB-KW"/>
</dbReference>
<gene>
    <name evidence="2" type="ORF">GGR03_002995</name>
</gene>
<dbReference type="Pfam" id="PF03372">
    <property type="entry name" value="Exo_endo_phos"/>
    <property type="match status" value="1"/>
</dbReference>
<dbReference type="GO" id="GO:0004519">
    <property type="term" value="F:endonuclease activity"/>
    <property type="evidence" value="ECO:0007669"/>
    <property type="project" value="UniProtKB-KW"/>
</dbReference>
<keyword evidence="2" id="KW-0540">Nuclease</keyword>
<dbReference type="AlphaFoldDB" id="A0A7W6HF25"/>
<accession>A0A7W6HF25</accession>
<dbReference type="Proteomes" id="UP000588647">
    <property type="component" value="Unassembled WGS sequence"/>
</dbReference>
<dbReference type="RefSeq" id="WP_183209381.1">
    <property type="nucleotide sequence ID" value="NZ_JAAAMM010000004.1"/>
</dbReference>
<keyword evidence="2" id="KW-0255">Endonuclease</keyword>
<dbReference type="PANTHER" id="PTHR14859:SF15">
    <property type="entry name" value="ENDONUCLEASE_EXONUCLEASE_PHOSPHATASE DOMAIN-CONTAINING PROTEIN"/>
    <property type="match status" value="1"/>
</dbReference>
<dbReference type="InterPro" id="IPR036691">
    <property type="entry name" value="Endo/exonu/phosph_ase_sf"/>
</dbReference>
<evidence type="ECO:0000259" key="1">
    <source>
        <dbReference type="Pfam" id="PF03372"/>
    </source>
</evidence>
<evidence type="ECO:0000313" key="3">
    <source>
        <dbReference type="Proteomes" id="UP000588647"/>
    </source>
</evidence>
<dbReference type="GO" id="GO:0016020">
    <property type="term" value="C:membrane"/>
    <property type="evidence" value="ECO:0007669"/>
    <property type="project" value="GOC"/>
</dbReference>
<keyword evidence="3" id="KW-1185">Reference proteome</keyword>
<comment type="caution">
    <text evidence="2">The sequence shown here is derived from an EMBL/GenBank/DDBJ whole genome shotgun (WGS) entry which is preliminary data.</text>
</comment>
<reference evidence="2 3" key="1">
    <citation type="submission" date="2020-08" db="EMBL/GenBank/DDBJ databases">
        <title>Genomic Encyclopedia of Type Strains, Phase IV (KMG-IV): sequencing the most valuable type-strain genomes for metagenomic binning, comparative biology and taxonomic classification.</title>
        <authorList>
            <person name="Goeker M."/>
        </authorList>
    </citation>
    <scope>NUCLEOTIDE SEQUENCE [LARGE SCALE GENOMIC DNA]</scope>
    <source>
        <strain evidence="2 3">DSM 103570</strain>
    </source>
</reference>
<protein>
    <submittedName>
        <fullName evidence="2">Endonuclease/exonuclease/phosphatase family metal-dependent hydrolase</fullName>
    </submittedName>
</protein>
<dbReference type="InterPro" id="IPR051916">
    <property type="entry name" value="GPI-anchor_lipid_remodeler"/>
</dbReference>
<dbReference type="EMBL" id="JACIEM010000004">
    <property type="protein sequence ID" value="MBB4003907.1"/>
    <property type="molecule type" value="Genomic_DNA"/>
</dbReference>
<evidence type="ECO:0000313" key="2">
    <source>
        <dbReference type="EMBL" id="MBB4003907.1"/>
    </source>
</evidence>
<keyword evidence="2" id="KW-0378">Hydrolase</keyword>
<dbReference type="SUPFAM" id="SSF56219">
    <property type="entry name" value="DNase I-like"/>
    <property type="match status" value="1"/>
</dbReference>